<comment type="pathway">
    <text evidence="3">Protein modification; protein glycosylation.</text>
</comment>
<comment type="catalytic activity">
    <reaction evidence="12">
        <text>n isopentenyl diphosphate + (2E,6E)-farnesyl diphosphate = a di-trans,poly-cis-polyprenyl diphosphate + n diphosphate</text>
        <dbReference type="Rhea" id="RHEA:53008"/>
        <dbReference type="Rhea" id="RHEA-COMP:19494"/>
        <dbReference type="ChEBI" id="CHEBI:33019"/>
        <dbReference type="ChEBI" id="CHEBI:128769"/>
        <dbReference type="ChEBI" id="CHEBI:136960"/>
        <dbReference type="ChEBI" id="CHEBI:175763"/>
        <dbReference type="EC" id="2.5.1.87"/>
    </reaction>
</comment>
<keyword evidence="7 13" id="KW-0812">Transmembrane</keyword>
<evidence type="ECO:0000256" key="8">
    <source>
        <dbReference type="ARBA" id="ARBA00022824"/>
    </source>
</evidence>
<evidence type="ECO:0000256" key="6">
    <source>
        <dbReference type="ARBA" id="ARBA00022679"/>
    </source>
</evidence>
<comment type="subcellular location">
    <subcellularLocation>
        <location evidence="2">Endoplasmic reticulum membrane</location>
    </subcellularLocation>
</comment>
<keyword evidence="6" id="KW-0808">Transferase</keyword>
<evidence type="ECO:0000256" key="13">
    <source>
        <dbReference type="SAM" id="Phobius"/>
    </source>
</evidence>
<dbReference type="PANTHER" id="PTHR21528:SF0">
    <property type="entry name" value="DEHYDRODOLICHYL DIPHOSPHATE SYNTHASE COMPLEX SUBUNIT NUS1"/>
    <property type="match status" value="1"/>
</dbReference>
<comment type="similarity">
    <text evidence="4">Belongs to the UPP synthase family.</text>
</comment>
<comment type="cofactor">
    <cofactor evidence="1">
        <name>Mg(2+)</name>
        <dbReference type="ChEBI" id="CHEBI:18420"/>
    </cofactor>
</comment>
<evidence type="ECO:0000256" key="10">
    <source>
        <dbReference type="ARBA" id="ARBA00022989"/>
    </source>
</evidence>
<dbReference type="GO" id="GO:1904423">
    <property type="term" value="C:dehydrodolichyl diphosphate synthase complex"/>
    <property type="evidence" value="ECO:0007669"/>
    <property type="project" value="InterPro"/>
</dbReference>
<dbReference type="InterPro" id="IPR038887">
    <property type="entry name" value="Nus1/NgBR"/>
</dbReference>
<reference evidence="14" key="1">
    <citation type="submission" date="2019-08" db="EMBL/GenBank/DDBJ databases">
        <title>The genome of the North American firefly Photinus pyralis.</title>
        <authorList>
            <consortium name="Photinus pyralis genome working group"/>
            <person name="Fallon T.R."/>
            <person name="Sander Lower S.E."/>
            <person name="Weng J.-K."/>
        </authorList>
    </citation>
    <scope>NUCLEOTIDE SEQUENCE</scope>
    <source>
        <strain evidence="14">TRF0915ILg1</strain>
        <tissue evidence="14">Whole body</tissue>
    </source>
</reference>
<keyword evidence="8" id="KW-0256">Endoplasmic reticulum</keyword>
<proteinExistence type="inferred from homology"/>
<evidence type="ECO:0000256" key="4">
    <source>
        <dbReference type="ARBA" id="ARBA00005432"/>
    </source>
</evidence>
<comment type="caution">
    <text evidence="14">The sequence shown here is derived from an EMBL/GenBank/DDBJ whole genome shotgun (WGS) entry which is preliminary data.</text>
</comment>
<keyword evidence="9" id="KW-0460">Magnesium</keyword>
<organism evidence="14 15">
    <name type="scientific">Ignelater luminosus</name>
    <name type="common">Cucubano</name>
    <name type="synonym">Pyrophorus luminosus</name>
    <dbReference type="NCBI Taxonomy" id="2038154"/>
    <lineage>
        <taxon>Eukaryota</taxon>
        <taxon>Metazoa</taxon>
        <taxon>Ecdysozoa</taxon>
        <taxon>Arthropoda</taxon>
        <taxon>Hexapoda</taxon>
        <taxon>Insecta</taxon>
        <taxon>Pterygota</taxon>
        <taxon>Neoptera</taxon>
        <taxon>Endopterygota</taxon>
        <taxon>Coleoptera</taxon>
        <taxon>Polyphaga</taxon>
        <taxon>Elateriformia</taxon>
        <taxon>Elateroidea</taxon>
        <taxon>Elateridae</taxon>
        <taxon>Agrypninae</taxon>
        <taxon>Pyrophorini</taxon>
        <taxon>Ignelater</taxon>
    </lineage>
</organism>
<evidence type="ECO:0000313" key="14">
    <source>
        <dbReference type="EMBL" id="KAF2878876.1"/>
    </source>
</evidence>
<evidence type="ECO:0000256" key="11">
    <source>
        <dbReference type="ARBA" id="ARBA00023136"/>
    </source>
</evidence>
<sequence>MSKMFLQTIIYEITYTILSNLFIFFESLFNLWVYLKRKFVDFCHAYAISNDYEYVLRHSQKLNKLPTHLTVLLGTENPSYQDLANLVVWSCAAGIPFISFYDHKGILKKTETKLQEAVKKKKPDCCHVIWHDSENSYKNGITGRKIRIRTLSITDGQKSVADLTKQLCSYNENKIDQHHIDSLLKDNYVFPDPDLGFYCDKTFSLYGYPPWQIRTTEFLCFGTHHGVRSHTFLNTLHRYSKTEQRLGK</sequence>
<keyword evidence="10 13" id="KW-1133">Transmembrane helix</keyword>
<evidence type="ECO:0000256" key="12">
    <source>
        <dbReference type="ARBA" id="ARBA00047353"/>
    </source>
</evidence>
<dbReference type="AlphaFoldDB" id="A0A8K0C5B3"/>
<dbReference type="EC" id="2.5.1.87" evidence="5"/>
<dbReference type="Gene3D" id="3.40.1180.10">
    <property type="entry name" value="Decaprenyl diphosphate synthase-like"/>
    <property type="match status" value="1"/>
</dbReference>
<evidence type="ECO:0000256" key="1">
    <source>
        <dbReference type="ARBA" id="ARBA00001946"/>
    </source>
</evidence>
<keyword evidence="15" id="KW-1185">Reference proteome</keyword>
<dbReference type="SUPFAM" id="SSF64005">
    <property type="entry name" value="Undecaprenyl diphosphate synthase"/>
    <property type="match status" value="1"/>
</dbReference>
<evidence type="ECO:0000256" key="9">
    <source>
        <dbReference type="ARBA" id="ARBA00022842"/>
    </source>
</evidence>
<dbReference type="InterPro" id="IPR036424">
    <property type="entry name" value="UPP_synth-like_sf"/>
</dbReference>
<evidence type="ECO:0000256" key="2">
    <source>
        <dbReference type="ARBA" id="ARBA00004586"/>
    </source>
</evidence>
<keyword evidence="11 13" id="KW-0472">Membrane</keyword>
<feature type="transmembrane region" description="Helical" evidence="13">
    <location>
        <begin position="12"/>
        <end position="35"/>
    </location>
</feature>
<dbReference type="EMBL" id="VTPC01091264">
    <property type="protein sequence ID" value="KAF2878876.1"/>
    <property type="molecule type" value="Genomic_DNA"/>
</dbReference>
<protein>
    <recommendedName>
        <fullName evidence="5">ditrans,polycis-polyprenyl diphosphate synthase [(2E,6E)-farnesyldiphosphate specific]</fullName>
        <ecNumber evidence="5">2.5.1.87</ecNumber>
    </recommendedName>
</protein>
<evidence type="ECO:0000313" key="15">
    <source>
        <dbReference type="Proteomes" id="UP000801492"/>
    </source>
</evidence>
<dbReference type="UniPathway" id="UPA00378"/>
<gene>
    <name evidence="14" type="ORF">ILUMI_27296</name>
</gene>
<evidence type="ECO:0000256" key="3">
    <source>
        <dbReference type="ARBA" id="ARBA00004922"/>
    </source>
</evidence>
<evidence type="ECO:0000256" key="7">
    <source>
        <dbReference type="ARBA" id="ARBA00022692"/>
    </source>
</evidence>
<name>A0A8K0C5B3_IGNLU</name>
<dbReference type="GO" id="GO:0045547">
    <property type="term" value="F:ditrans,polycis-polyprenyl diphosphate synthase [(2E,6E)-farnesyl diphosphate specific] activity"/>
    <property type="evidence" value="ECO:0007669"/>
    <property type="project" value="UniProtKB-EC"/>
</dbReference>
<accession>A0A8K0C5B3</accession>
<dbReference type="PANTHER" id="PTHR21528">
    <property type="entry name" value="DEHYDRODOLICHYL DIPHOSPHATE SYNTHASE COMPLEX SUBUNIT NUS1"/>
    <property type="match status" value="1"/>
</dbReference>
<dbReference type="Proteomes" id="UP000801492">
    <property type="component" value="Unassembled WGS sequence"/>
</dbReference>
<dbReference type="OrthoDB" id="19639at2759"/>
<evidence type="ECO:0000256" key="5">
    <source>
        <dbReference type="ARBA" id="ARBA00012596"/>
    </source>
</evidence>
<dbReference type="GO" id="GO:0005789">
    <property type="term" value="C:endoplasmic reticulum membrane"/>
    <property type="evidence" value="ECO:0007669"/>
    <property type="project" value="UniProtKB-SubCell"/>
</dbReference>